<name>A0A139WSB5_9CYAN</name>
<dbReference type="Proteomes" id="UP000076925">
    <property type="component" value="Unassembled WGS sequence"/>
</dbReference>
<gene>
    <name evidence="2" type="ORF">WA1_09195</name>
</gene>
<accession>A0A139WSB5</accession>
<evidence type="ECO:0000313" key="3">
    <source>
        <dbReference type="Proteomes" id="UP000076925"/>
    </source>
</evidence>
<reference evidence="2 3" key="1">
    <citation type="journal article" date="2013" name="Genome Biol. Evol.">
        <title>Genomes of Stigonematalean cyanobacteria (subsection V) and the evolution of oxygenic photosynthesis from prokaryotes to plastids.</title>
        <authorList>
            <person name="Dagan T."/>
            <person name="Roettger M."/>
            <person name="Stucken K."/>
            <person name="Landan G."/>
            <person name="Koch R."/>
            <person name="Major P."/>
            <person name="Gould S.B."/>
            <person name="Goremykin V.V."/>
            <person name="Rippka R."/>
            <person name="Tandeau de Marsac N."/>
            <person name="Gugger M."/>
            <person name="Lockhart P.J."/>
            <person name="Allen J.F."/>
            <person name="Brune I."/>
            <person name="Maus I."/>
            <person name="Puhler A."/>
            <person name="Martin W.F."/>
        </authorList>
    </citation>
    <scope>NUCLEOTIDE SEQUENCE [LARGE SCALE GENOMIC DNA]</scope>
    <source>
        <strain evidence="2 3">PCC 7110</strain>
    </source>
</reference>
<proteinExistence type="predicted"/>
<dbReference type="PANTHER" id="PTHR10098">
    <property type="entry name" value="RAPSYN-RELATED"/>
    <property type="match status" value="1"/>
</dbReference>
<keyword evidence="3" id="KW-1185">Reference proteome</keyword>
<sequence>MRSLILAVLLFFLSLGGTLVAEKVSASTSLVQTQADTLQLVEKGKALYKAGSFEEAVTVWQQVEKAFAALGDSLNRAMALSNTSLTFQQLGQWDQAKEAIALSFNLLQTHEKTPTQLRILGSTLDIQGQLQLAVGESSAALATWQKAADIYRSIGDRDDETRSQINQAQAMQDLGLYPRACKTLLHALKLNNQNCAIALKDLQTLKQQSVKMQNTASLQVLGLRSLGNVLRVVGQLEQSQMVLSASWQLAQQLGDSQNMAAIYLSLGNTTRALGNRRMQLETQSQHSITFTQSGNCIQEVSKTKAVEFYQQAASCYEQAESSALPSIKLQAQLNRLSLLIQTQQWLEVPTLLPQIQSNFNNLTASRSAVYGQIKFAQSLMCLRSGLNQNQSKFSSPVLQQCSFVKNTAKSTSTLSLDSEDAPSWDNISQILKAAVKQAQLLGDKEAEANARGYLGGAYQQMGKLALARQLTEQALQQISTIEASSTAYLWQWQLGRLYQNQEDQKSALKAYTLAYETLQSLRKDLVAINPEIQFTFRDTVEPVYRELADLLLQPLPDQGEEKAKISQENLKLARDVIEALQLAELNNFFQEACLTTRPEEIDKFDPNAAVLYSIILPNRLAVILSRPEQELRYYATPLPPSTNQGEGEAVERVFDDLFATLNPFISSADPFRPRQILYDWLIRPVEAELEKEKVKTLVFVLDGVLRGVPVAALYDSKKREYLIEKYSVALTPGLQLLYSRSLSPDKLRTLAGGLAEARQGFSALPGVEREVQEIAEVVPSQVLLNKEFTRDRLQVQINAVPFPIIHLATHGQFSSQAENTFLLTWDDRINVKELDKLLQGRSQPNRSPLELLILSACQTAAGDKRAVLGLAGVAVQSGARSTLATLWAVRDESTAELMSKFYSELNKAGISKAEALRQAQISLLKSPQYQHPYYWAPFVLVGNWF</sequence>
<dbReference type="SUPFAM" id="SSF48452">
    <property type="entry name" value="TPR-like"/>
    <property type="match status" value="2"/>
</dbReference>
<dbReference type="EMBL" id="ANNX02000052">
    <property type="protein sequence ID" value="KYC35313.1"/>
    <property type="molecule type" value="Genomic_DNA"/>
</dbReference>
<protein>
    <recommendedName>
        <fullName evidence="1">CHAT domain-containing protein</fullName>
    </recommendedName>
</protein>
<dbReference type="PANTHER" id="PTHR10098:SF112">
    <property type="entry name" value="SLR0380 PROTEIN"/>
    <property type="match status" value="1"/>
</dbReference>
<dbReference type="AlphaFoldDB" id="A0A139WSB5"/>
<dbReference type="Gene3D" id="1.25.40.10">
    <property type="entry name" value="Tetratricopeptide repeat domain"/>
    <property type="match status" value="3"/>
</dbReference>
<dbReference type="Pfam" id="PF12770">
    <property type="entry name" value="CHAT"/>
    <property type="match status" value="1"/>
</dbReference>
<dbReference type="InterPro" id="IPR011990">
    <property type="entry name" value="TPR-like_helical_dom_sf"/>
</dbReference>
<dbReference type="InterPro" id="IPR024983">
    <property type="entry name" value="CHAT_dom"/>
</dbReference>
<feature type="domain" description="CHAT" evidence="1">
    <location>
        <begin position="675"/>
        <end position="943"/>
    </location>
</feature>
<organism evidence="2 3">
    <name type="scientific">Scytonema hofmannii PCC 7110</name>
    <dbReference type="NCBI Taxonomy" id="128403"/>
    <lineage>
        <taxon>Bacteria</taxon>
        <taxon>Bacillati</taxon>
        <taxon>Cyanobacteriota</taxon>
        <taxon>Cyanophyceae</taxon>
        <taxon>Nostocales</taxon>
        <taxon>Scytonemataceae</taxon>
        <taxon>Scytonema</taxon>
    </lineage>
</organism>
<evidence type="ECO:0000313" key="2">
    <source>
        <dbReference type="EMBL" id="KYC35313.1"/>
    </source>
</evidence>
<dbReference type="SMART" id="SM00028">
    <property type="entry name" value="TPR"/>
    <property type="match status" value="6"/>
</dbReference>
<evidence type="ECO:0000259" key="1">
    <source>
        <dbReference type="Pfam" id="PF12770"/>
    </source>
</evidence>
<dbReference type="STRING" id="128403.WA1_09195"/>
<comment type="caution">
    <text evidence="2">The sequence shown here is derived from an EMBL/GenBank/DDBJ whole genome shotgun (WGS) entry which is preliminary data.</text>
</comment>
<dbReference type="InterPro" id="IPR019734">
    <property type="entry name" value="TPR_rpt"/>
</dbReference>